<keyword evidence="2" id="KW-1185">Reference proteome</keyword>
<evidence type="ECO:0000313" key="2">
    <source>
        <dbReference type="Proteomes" id="UP000655225"/>
    </source>
</evidence>
<protein>
    <submittedName>
        <fullName evidence="1">Uncharacterized protein</fullName>
    </submittedName>
</protein>
<gene>
    <name evidence="1" type="ORF">HHK36_033449</name>
</gene>
<dbReference type="Proteomes" id="UP000655225">
    <property type="component" value="Unassembled WGS sequence"/>
</dbReference>
<organism evidence="1 2">
    <name type="scientific">Tetracentron sinense</name>
    <name type="common">Spur-leaf</name>
    <dbReference type="NCBI Taxonomy" id="13715"/>
    <lineage>
        <taxon>Eukaryota</taxon>
        <taxon>Viridiplantae</taxon>
        <taxon>Streptophyta</taxon>
        <taxon>Embryophyta</taxon>
        <taxon>Tracheophyta</taxon>
        <taxon>Spermatophyta</taxon>
        <taxon>Magnoliopsida</taxon>
        <taxon>Trochodendrales</taxon>
        <taxon>Trochodendraceae</taxon>
        <taxon>Tetracentron</taxon>
    </lineage>
</organism>
<dbReference type="PANTHER" id="PTHR12725">
    <property type="entry name" value="HALOACID DEHALOGENASE-LIKE HYDROLASE"/>
    <property type="match status" value="1"/>
</dbReference>
<comment type="caution">
    <text evidence="1">The sequence shown here is derived from an EMBL/GenBank/DDBJ whole genome shotgun (WGS) entry which is preliminary data.</text>
</comment>
<dbReference type="AlphaFoldDB" id="A0A834Y5Y4"/>
<dbReference type="PANTHER" id="PTHR12725:SF82">
    <property type="entry name" value="HALOACID DEHALOGENASE-LIKE HYDROLASE (HAD) SUPERFAMILY PROTEIN"/>
    <property type="match status" value="1"/>
</dbReference>
<dbReference type="OrthoDB" id="1701194at2759"/>
<sequence>MAHFNEGNQWVLGNGIYVIGSPPLLESTMCVRNIQSGKRVGLHTVLVGTSDRTKGVDYALENIHNIKEALPELWEADEKSEKIRYFGKVAIETFVTA</sequence>
<accession>A0A834Y5Y4</accession>
<proteinExistence type="predicted"/>
<reference evidence="1 2" key="1">
    <citation type="submission" date="2020-04" db="EMBL/GenBank/DDBJ databases">
        <title>Plant Genome Project.</title>
        <authorList>
            <person name="Zhang R.-G."/>
        </authorList>
    </citation>
    <scope>NUCLEOTIDE SEQUENCE [LARGE SCALE GENOMIC DNA]</scope>
    <source>
        <strain evidence="1">YNK0</strain>
        <tissue evidence="1">Leaf</tissue>
    </source>
</reference>
<dbReference type="InterPro" id="IPR023214">
    <property type="entry name" value="HAD_sf"/>
</dbReference>
<evidence type="ECO:0000313" key="1">
    <source>
        <dbReference type="EMBL" id="KAF8364580.1"/>
    </source>
</evidence>
<dbReference type="Gene3D" id="3.40.50.1000">
    <property type="entry name" value="HAD superfamily/HAD-like"/>
    <property type="match status" value="1"/>
</dbReference>
<name>A0A834Y5Y4_TETSI</name>
<dbReference type="EMBL" id="JABCRI010001431">
    <property type="protein sequence ID" value="KAF8364580.1"/>
    <property type="molecule type" value="Genomic_DNA"/>
</dbReference>